<evidence type="ECO:0000313" key="2">
    <source>
        <dbReference type="EMBL" id="CAA9465723.1"/>
    </source>
</evidence>
<feature type="compositionally biased region" description="Low complexity" evidence="1">
    <location>
        <begin position="1"/>
        <end position="10"/>
    </location>
</feature>
<evidence type="ECO:0000256" key="1">
    <source>
        <dbReference type="SAM" id="MobiDB-lite"/>
    </source>
</evidence>
<proteinExistence type="predicted"/>
<feature type="region of interest" description="Disordered" evidence="1">
    <location>
        <begin position="1"/>
        <end position="26"/>
    </location>
</feature>
<protein>
    <submittedName>
        <fullName evidence="2">Uncharacterized protein</fullName>
    </submittedName>
</protein>
<feature type="non-terminal residue" evidence="2">
    <location>
        <position position="63"/>
    </location>
</feature>
<accession>A0A6J4R6K4</accession>
<dbReference type="EMBL" id="CADCVO010000002">
    <property type="protein sequence ID" value="CAA9465723.1"/>
    <property type="molecule type" value="Genomic_DNA"/>
</dbReference>
<reference evidence="2" key="1">
    <citation type="submission" date="2020-02" db="EMBL/GenBank/DDBJ databases">
        <authorList>
            <person name="Meier V. D."/>
        </authorList>
    </citation>
    <scope>NUCLEOTIDE SEQUENCE</scope>
    <source>
        <strain evidence="2">AVDCRST_MAG13</strain>
    </source>
</reference>
<name>A0A6J4R6K4_9ACTN</name>
<gene>
    <name evidence="2" type="ORF">AVDCRST_MAG13-22</name>
</gene>
<feature type="non-terminal residue" evidence="2">
    <location>
        <position position="1"/>
    </location>
</feature>
<sequence>ERGPELPVLRGGRGGARGPVGRADHHRPVALRGVLVLLRGRPGGLRRPRPGGPAGRGRPGRRV</sequence>
<feature type="region of interest" description="Disordered" evidence="1">
    <location>
        <begin position="40"/>
        <end position="63"/>
    </location>
</feature>
<dbReference type="AlphaFoldDB" id="A0A6J4R6K4"/>
<organism evidence="2">
    <name type="scientific">uncultured Solirubrobacteraceae bacterium</name>
    <dbReference type="NCBI Taxonomy" id="1162706"/>
    <lineage>
        <taxon>Bacteria</taxon>
        <taxon>Bacillati</taxon>
        <taxon>Actinomycetota</taxon>
        <taxon>Thermoleophilia</taxon>
        <taxon>Solirubrobacterales</taxon>
        <taxon>Solirubrobacteraceae</taxon>
        <taxon>environmental samples</taxon>
    </lineage>
</organism>